<reference evidence="2 3" key="1">
    <citation type="submission" date="2018-06" db="EMBL/GenBank/DDBJ databases">
        <authorList>
            <consortium name="Pathogen Informatics"/>
            <person name="Doyle S."/>
        </authorList>
    </citation>
    <scope>NUCLEOTIDE SEQUENCE [LARGE SCALE GENOMIC DNA]</scope>
    <source>
        <strain evidence="2 3">NCTC10865</strain>
    </source>
</reference>
<protein>
    <submittedName>
        <fullName evidence="2">RNA polymerase sigma-54 factor (Sigma-N)</fullName>
    </submittedName>
</protein>
<dbReference type="Pfam" id="PF04552">
    <property type="entry name" value="Sigma54_DBD"/>
    <property type="match status" value="1"/>
</dbReference>
<dbReference type="GO" id="GO:0016987">
    <property type="term" value="F:sigma factor activity"/>
    <property type="evidence" value="ECO:0007669"/>
    <property type="project" value="InterPro"/>
</dbReference>
<sequence length="71" mass="8198">MVDQSLESRNDTLLRVSRCIVEQQQAFFEQGEEYMKPMVLADIAQAVEMHESTISRVTTQKYLHSPRGILN</sequence>
<dbReference type="EMBL" id="UGCD01000002">
    <property type="protein sequence ID" value="STI15554.1"/>
    <property type="molecule type" value="Genomic_DNA"/>
</dbReference>
<feature type="domain" description="RNA polymerase sigma factor 54 DNA-binding" evidence="1">
    <location>
        <begin position="3"/>
        <end position="70"/>
    </location>
</feature>
<accession>A0A376RCR0</accession>
<dbReference type="InterPro" id="IPR000394">
    <property type="entry name" value="RNA_pol_sigma_54"/>
</dbReference>
<dbReference type="Proteomes" id="UP000254159">
    <property type="component" value="Unassembled WGS sequence"/>
</dbReference>
<name>A0A376RCR0_ECOLX</name>
<gene>
    <name evidence="2" type="primary">rpoN_1</name>
    <name evidence="2" type="ORF">NCTC10865_00773</name>
</gene>
<dbReference type="PROSITE" id="PS50044">
    <property type="entry name" value="SIGMA54_3"/>
    <property type="match status" value="1"/>
</dbReference>
<evidence type="ECO:0000259" key="1">
    <source>
        <dbReference type="Pfam" id="PF04552"/>
    </source>
</evidence>
<dbReference type="AlphaFoldDB" id="A0A376RCR0"/>
<evidence type="ECO:0000313" key="3">
    <source>
        <dbReference type="Proteomes" id="UP000254159"/>
    </source>
</evidence>
<dbReference type="InterPro" id="IPR007634">
    <property type="entry name" value="RNA_pol_sigma_54_DNA-bd"/>
</dbReference>
<dbReference type="PANTHER" id="PTHR32248:SF4">
    <property type="entry name" value="RNA POLYMERASE SIGMA-54 FACTOR"/>
    <property type="match status" value="1"/>
</dbReference>
<proteinExistence type="predicted"/>
<dbReference type="GO" id="GO:0001216">
    <property type="term" value="F:DNA-binding transcription activator activity"/>
    <property type="evidence" value="ECO:0007669"/>
    <property type="project" value="InterPro"/>
</dbReference>
<evidence type="ECO:0000313" key="2">
    <source>
        <dbReference type="EMBL" id="STI15554.1"/>
    </source>
</evidence>
<organism evidence="2 3">
    <name type="scientific">Escherichia coli</name>
    <dbReference type="NCBI Taxonomy" id="562"/>
    <lineage>
        <taxon>Bacteria</taxon>
        <taxon>Pseudomonadati</taxon>
        <taxon>Pseudomonadota</taxon>
        <taxon>Gammaproteobacteria</taxon>
        <taxon>Enterobacterales</taxon>
        <taxon>Enterobacteriaceae</taxon>
        <taxon>Escherichia</taxon>
    </lineage>
</organism>
<dbReference type="PROSITE" id="PS00717">
    <property type="entry name" value="SIGMA54_1"/>
    <property type="match status" value="1"/>
</dbReference>
<dbReference type="PANTHER" id="PTHR32248">
    <property type="entry name" value="RNA POLYMERASE SIGMA-54 FACTOR"/>
    <property type="match status" value="1"/>
</dbReference>